<gene>
    <name evidence="1" type="ORF">PARHAE_02749</name>
</gene>
<dbReference type="Proteomes" id="UP000270743">
    <property type="component" value="Unassembled WGS sequence"/>
</dbReference>
<proteinExistence type="predicted"/>
<evidence type="ECO:0000313" key="2">
    <source>
        <dbReference type="Proteomes" id="UP000270743"/>
    </source>
</evidence>
<dbReference type="AlphaFoldDB" id="A0A3S4CKD7"/>
<organism evidence="1 2">
    <name type="scientific">Paracoccus haematequi</name>
    <dbReference type="NCBI Taxonomy" id="2491866"/>
    <lineage>
        <taxon>Bacteria</taxon>
        <taxon>Pseudomonadati</taxon>
        <taxon>Pseudomonadota</taxon>
        <taxon>Alphaproteobacteria</taxon>
        <taxon>Rhodobacterales</taxon>
        <taxon>Paracoccaceae</taxon>
        <taxon>Paracoccus</taxon>
    </lineage>
</organism>
<accession>A0A3S4CKD7</accession>
<protein>
    <recommendedName>
        <fullName evidence="3">Bacteriocin</fullName>
    </recommendedName>
</protein>
<name>A0A3S4CKD7_9RHOB</name>
<dbReference type="EMBL" id="UZWE01000037">
    <property type="protein sequence ID" value="VDS09546.1"/>
    <property type="molecule type" value="Genomic_DNA"/>
</dbReference>
<reference evidence="1 2" key="1">
    <citation type="submission" date="2018-12" db="EMBL/GenBank/DDBJ databases">
        <authorList>
            <person name="Criscuolo A."/>
        </authorList>
    </citation>
    <scope>NUCLEOTIDE SEQUENCE [LARGE SCALE GENOMIC DNA]</scope>
    <source>
        <strain evidence="1">ACIP1116241</strain>
    </source>
</reference>
<dbReference type="RefSeq" id="WP_126155177.1">
    <property type="nucleotide sequence ID" value="NZ_UZWE01000037.1"/>
</dbReference>
<keyword evidence="2" id="KW-1185">Reference proteome</keyword>
<evidence type="ECO:0008006" key="3">
    <source>
        <dbReference type="Google" id="ProtNLM"/>
    </source>
</evidence>
<evidence type="ECO:0000313" key="1">
    <source>
        <dbReference type="EMBL" id="VDS09546.1"/>
    </source>
</evidence>
<sequence>MTTVQHQTESLRELSAAELDAVGGAWSVGSSGDGGLSFEIGGYSGTVWTDGAAIGSRNSNGQYVVRYYRW</sequence>